<sequence>MLHRAQTDIDSVQFIGTIWWSSRRQRDVCRFVQVTQQQLDTQHCHISCQKCFAWVACNALTAVYPLHLLRLYVSTIIVVPSLMSQATAVY</sequence>
<accession>A0A9P8RWP4</accession>
<gene>
    <name evidence="1" type="ORF">SS50377_26108</name>
    <name evidence="2" type="ORF">SS50377_26110</name>
</gene>
<dbReference type="EMBL" id="AUWU02000006">
    <property type="protein sequence ID" value="KAH0571908.1"/>
    <property type="molecule type" value="Genomic_DNA"/>
</dbReference>
<reference evidence="2" key="2">
    <citation type="submission" date="2020-12" db="EMBL/GenBank/DDBJ databases">
        <title>New Spironucleus salmonicida genome in near-complete chromosomes.</title>
        <authorList>
            <person name="Xu F."/>
            <person name="Kurt Z."/>
            <person name="Jimenez-Gonzalez A."/>
            <person name="Astvaldsson A."/>
            <person name="Andersson J.O."/>
            <person name="Svard S.G."/>
        </authorList>
    </citation>
    <scope>NUCLEOTIDE SEQUENCE</scope>
    <source>
        <strain evidence="2">ATCC 50377</strain>
    </source>
</reference>
<evidence type="ECO:0000313" key="3">
    <source>
        <dbReference type="Proteomes" id="UP000018208"/>
    </source>
</evidence>
<protein>
    <submittedName>
        <fullName evidence="2">Uncharacterized protein</fullName>
    </submittedName>
</protein>
<dbReference type="KEGG" id="ssao:94300131"/>
<organism evidence="2 3">
    <name type="scientific">Spironucleus salmonicida</name>
    <dbReference type="NCBI Taxonomy" id="348837"/>
    <lineage>
        <taxon>Eukaryota</taxon>
        <taxon>Metamonada</taxon>
        <taxon>Diplomonadida</taxon>
        <taxon>Hexamitidae</taxon>
        <taxon>Hexamitinae</taxon>
        <taxon>Spironucleus</taxon>
    </lineage>
</organism>
<dbReference type="GeneID" id="94300131"/>
<dbReference type="RefSeq" id="XP_067762681.1">
    <property type="nucleotide sequence ID" value="XM_067909925.1"/>
</dbReference>
<dbReference type="Proteomes" id="UP000018208">
    <property type="component" value="Unassembled WGS sequence"/>
</dbReference>
<reference evidence="2" key="1">
    <citation type="journal article" date="2014" name="PLoS Genet.">
        <title>The Genome of Spironucleus salmonicida Highlights a Fish Pathogen Adapted to Fluctuating Environments.</title>
        <authorList>
            <person name="Xu F."/>
            <person name="Jerlstrom-Hultqvist J."/>
            <person name="Einarsson E."/>
            <person name="Astvaldsson A."/>
            <person name="Svard S.G."/>
            <person name="Andersson J.O."/>
        </authorList>
    </citation>
    <scope>NUCLEOTIDE SEQUENCE</scope>
    <source>
        <strain evidence="2">ATCC 50377</strain>
    </source>
</reference>
<comment type="caution">
    <text evidence="2">The sequence shown here is derived from an EMBL/GenBank/DDBJ whole genome shotgun (WGS) entry which is preliminary data.</text>
</comment>
<dbReference type="EMBL" id="AUWU02000006">
    <property type="protein sequence ID" value="KAH0571910.1"/>
    <property type="molecule type" value="Genomic_DNA"/>
</dbReference>
<evidence type="ECO:0000313" key="2">
    <source>
        <dbReference type="EMBL" id="KAH0571910.1"/>
    </source>
</evidence>
<keyword evidence="3" id="KW-1185">Reference proteome</keyword>
<evidence type="ECO:0000313" key="1">
    <source>
        <dbReference type="EMBL" id="KAH0571908.1"/>
    </source>
</evidence>
<dbReference type="AlphaFoldDB" id="A0A9P8RWP4"/>
<name>A0A9P8RWP4_9EUKA</name>
<proteinExistence type="predicted"/>